<dbReference type="AlphaFoldDB" id="A0A4U8TPL4"/>
<keyword evidence="1" id="KW-0540">Nuclease</keyword>
<comment type="caution">
    <text evidence="1">The sequence shown here is derived from an EMBL/GenBank/DDBJ whole genome shotgun (WGS) entry which is preliminary data.</text>
</comment>
<keyword evidence="2" id="KW-1185">Reference proteome</keyword>
<keyword evidence="1" id="KW-0255">Endonuclease</keyword>
<sequence length="460" mass="53759">MNHKTLCIAEWQSFGVEEIQQVLGQKDNQINEKLENQARKIFEELVEFAHIEGNHIYLKFAGKKLKAQNYVGLIQTKSGFCLEILPKTFRTAKESEGFVSKDIEDKQNSIKSAKTLLLKMLQSLKDSPFKQSHFTHLKLAKMPLLEIFILMFLDELEKLVKKGLKSDYIVREENRKFLKGKLLFDENLKLNFAHKEKFFTSSDEFSANIAPNRIIKSTLGFLSTQNLSAKTSTKLTQARFIFTDISPSQHIAKDFSQCHNSRHLKGYYPLLQWCEIFLRCKTFTSYQGNSQAFALLFDMNKLFESFVASEMKKWLCGMKLSYENEAFMEQIFGENKKDSYLKTQEKSKYLVEEKRFLLNPDIVGYQKQQIQAKQTLFIADTKWKILSQEKQNYGISQSDMYQIFAYLAKYQCKRGFLIYPKIKDCKDTLENLELIFKPEIFNKDKQEANPAKLTLCFFNV</sequence>
<dbReference type="PANTHER" id="PTHR38733:SF1">
    <property type="entry name" value="TYPE IV METHYL-DIRECTED RESTRICTION ENZYME ECOKMCRBC"/>
    <property type="match status" value="1"/>
</dbReference>
<organism evidence="1 2">
    <name type="scientific">Helicobacter japonicus</name>
    <dbReference type="NCBI Taxonomy" id="425400"/>
    <lineage>
        <taxon>Bacteria</taxon>
        <taxon>Pseudomonadati</taxon>
        <taxon>Campylobacterota</taxon>
        <taxon>Epsilonproteobacteria</taxon>
        <taxon>Campylobacterales</taxon>
        <taxon>Helicobacteraceae</taxon>
        <taxon>Helicobacter</taxon>
    </lineage>
</organism>
<dbReference type="OrthoDB" id="307209at2"/>
<dbReference type="Proteomes" id="UP000029707">
    <property type="component" value="Unassembled WGS sequence"/>
</dbReference>
<dbReference type="RefSeq" id="WP_052061048.1">
    <property type="nucleotide sequence ID" value="NZ_CAMRWY010000012.1"/>
</dbReference>
<keyword evidence="1" id="KW-0378">Hydrolase</keyword>
<dbReference type="InterPro" id="IPR019292">
    <property type="entry name" value="McrC"/>
</dbReference>
<accession>A0A4U8TPL4</accession>
<dbReference type="GO" id="GO:0004519">
    <property type="term" value="F:endonuclease activity"/>
    <property type="evidence" value="ECO:0007669"/>
    <property type="project" value="UniProtKB-KW"/>
</dbReference>
<name>A0A4U8TPL4_9HELI</name>
<evidence type="ECO:0000313" key="1">
    <source>
        <dbReference type="EMBL" id="TLE02026.1"/>
    </source>
</evidence>
<proteinExistence type="predicted"/>
<dbReference type="PANTHER" id="PTHR38733">
    <property type="entry name" value="PROTEIN MCRC"/>
    <property type="match status" value="1"/>
</dbReference>
<dbReference type="EMBL" id="JRMQ02000004">
    <property type="protein sequence ID" value="TLE02026.1"/>
    <property type="molecule type" value="Genomic_DNA"/>
</dbReference>
<protein>
    <submittedName>
        <fullName evidence="1">Restriction endonuclease</fullName>
    </submittedName>
</protein>
<evidence type="ECO:0000313" key="2">
    <source>
        <dbReference type="Proteomes" id="UP000029707"/>
    </source>
</evidence>
<dbReference type="Pfam" id="PF10117">
    <property type="entry name" value="McrBC"/>
    <property type="match status" value="1"/>
</dbReference>
<gene>
    <name evidence="1" type="ORF">LS65_004180</name>
</gene>
<reference evidence="1 2" key="1">
    <citation type="journal article" date="2014" name="Genome Announc.">
        <title>Draft genome sequences of eight enterohepatic helicobacter species isolated from both laboratory and wild rodents.</title>
        <authorList>
            <person name="Sheh A."/>
            <person name="Shen Z."/>
            <person name="Fox J.G."/>
        </authorList>
    </citation>
    <scope>NUCLEOTIDE SEQUENCE [LARGE SCALE GENOMIC DNA]</scope>
    <source>
        <strain evidence="1 2">MIT 01-6451</strain>
    </source>
</reference>